<proteinExistence type="predicted"/>
<dbReference type="Proteomes" id="UP001060104">
    <property type="component" value="Chromosome"/>
</dbReference>
<gene>
    <name evidence="1" type="ORF">NXY30_16525</name>
</gene>
<reference evidence="1" key="1">
    <citation type="submission" date="2022-08" db="EMBL/GenBank/DDBJ databases">
        <title>Genome Sequencing of Bacteroides fragilis Group Isolates with Nanopore Technology.</title>
        <authorList>
            <person name="Tisza M.J."/>
            <person name="Smith D."/>
            <person name="Dekker J.P."/>
        </authorList>
    </citation>
    <scope>NUCLEOTIDE SEQUENCE</scope>
    <source>
        <strain evidence="1">BFG-527</strain>
    </source>
</reference>
<dbReference type="EMBL" id="CP103141">
    <property type="protein sequence ID" value="UVQ72670.1"/>
    <property type="molecule type" value="Genomic_DNA"/>
</dbReference>
<accession>A0ABY5T9F3</accession>
<sequence>MAIISEEGIAISKRFFEAIETLKAQKKYEGFKLSLETTICIAGM</sequence>
<protein>
    <submittedName>
        <fullName evidence="1">Uncharacterized protein</fullName>
    </submittedName>
</protein>
<evidence type="ECO:0000313" key="2">
    <source>
        <dbReference type="Proteomes" id="UP001060104"/>
    </source>
</evidence>
<organism evidence="1 2">
    <name type="scientific">Bacteroides faecis</name>
    <dbReference type="NCBI Taxonomy" id="674529"/>
    <lineage>
        <taxon>Bacteria</taxon>
        <taxon>Pseudomonadati</taxon>
        <taxon>Bacteroidota</taxon>
        <taxon>Bacteroidia</taxon>
        <taxon>Bacteroidales</taxon>
        <taxon>Bacteroidaceae</taxon>
        <taxon>Bacteroides</taxon>
    </lineage>
</organism>
<keyword evidence="2" id="KW-1185">Reference proteome</keyword>
<name>A0ABY5T9F3_9BACE</name>
<dbReference type="RefSeq" id="WP_258902520.1">
    <property type="nucleotide sequence ID" value="NZ_CP103141.1"/>
</dbReference>
<evidence type="ECO:0000313" key="1">
    <source>
        <dbReference type="EMBL" id="UVQ72670.1"/>
    </source>
</evidence>